<evidence type="ECO:0000256" key="11">
    <source>
        <dbReference type="ARBA" id="ARBA00022989"/>
    </source>
</evidence>
<dbReference type="SMART" id="SM00388">
    <property type="entry name" value="HisKA"/>
    <property type="match status" value="1"/>
</dbReference>
<dbReference type="GO" id="GO:0000155">
    <property type="term" value="F:phosphorelay sensor kinase activity"/>
    <property type="evidence" value="ECO:0007669"/>
    <property type="project" value="InterPro"/>
</dbReference>
<dbReference type="Pfam" id="PF02518">
    <property type="entry name" value="HATPase_c"/>
    <property type="match status" value="1"/>
</dbReference>
<evidence type="ECO:0000256" key="1">
    <source>
        <dbReference type="ARBA" id="ARBA00000085"/>
    </source>
</evidence>
<dbReference type="Pfam" id="PF00672">
    <property type="entry name" value="HAMP"/>
    <property type="match status" value="1"/>
</dbReference>
<dbReference type="InterPro" id="IPR036097">
    <property type="entry name" value="HisK_dim/P_sf"/>
</dbReference>
<dbReference type="RefSeq" id="WP_136372854.1">
    <property type="nucleotide sequence ID" value="NZ_SSOB01000045.1"/>
</dbReference>
<dbReference type="CDD" id="cd00075">
    <property type="entry name" value="HATPase"/>
    <property type="match status" value="1"/>
</dbReference>
<evidence type="ECO:0000256" key="7">
    <source>
        <dbReference type="ARBA" id="ARBA00022692"/>
    </source>
</evidence>
<feature type="domain" description="HAMP" evidence="16">
    <location>
        <begin position="81"/>
        <end position="133"/>
    </location>
</feature>
<dbReference type="SMART" id="SM00304">
    <property type="entry name" value="HAMP"/>
    <property type="match status" value="1"/>
</dbReference>
<keyword evidence="7 14" id="KW-0812">Transmembrane</keyword>
<keyword evidence="4" id="KW-1003">Cell membrane</keyword>
<dbReference type="SUPFAM" id="SSF47384">
    <property type="entry name" value="Homodimeric domain of signal transducing histidine kinase"/>
    <property type="match status" value="1"/>
</dbReference>
<dbReference type="GO" id="GO:0005886">
    <property type="term" value="C:plasma membrane"/>
    <property type="evidence" value="ECO:0007669"/>
    <property type="project" value="UniProtKB-SubCell"/>
</dbReference>
<dbReference type="CDD" id="cd06225">
    <property type="entry name" value="HAMP"/>
    <property type="match status" value="1"/>
</dbReference>
<sequence length="367" mass="41651">MLRERRSFRTNILGIFGLSMLTSAALTYLLYRLLQNYYRKNARVGDTMDLLRSVLYKVGDLNFFLLIFLPLAILFFYLFTKPYVRYFRQISEGIHRLASGDFQARVSIDTNDEFEIIAEDINRAGEKLKTAVEKGDFAENSKDQLVLNLAHDIRTPLTSVIGYLDYILHNDNLTEERKKHYMNVAYTKSRRLEGLVEELFEITRMNYGKVEVQRSPLDLGELLSQLCEELYPVFERNGLEARLDAASDIRILGQGDLLARVFENLLMNAAQHGGDGKYVDVQCKTEAGEAVVSVANYGHWIPEEELPFLFDMFFTGDRARAHKGGSTGLGLFIAKNIAVQHGGTITATSDVTRTCFEVRLPLADGET</sequence>
<dbReference type="InterPro" id="IPR004358">
    <property type="entry name" value="Sig_transdc_His_kin-like_C"/>
</dbReference>
<evidence type="ECO:0000313" key="18">
    <source>
        <dbReference type="Proteomes" id="UP000310636"/>
    </source>
</evidence>
<name>A0A4S4BHW9_9BACL</name>
<dbReference type="Gene3D" id="6.10.340.10">
    <property type="match status" value="1"/>
</dbReference>
<dbReference type="FunFam" id="3.30.565.10:FF:000013">
    <property type="entry name" value="Two-component sensor histidine kinase"/>
    <property type="match status" value="1"/>
</dbReference>
<dbReference type="Proteomes" id="UP000310636">
    <property type="component" value="Unassembled WGS sequence"/>
</dbReference>
<protein>
    <recommendedName>
        <fullName evidence="3">histidine kinase</fullName>
        <ecNumber evidence="3">2.7.13.3</ecNumber>
    </recommendedName>
</protein>
<comment type="catalytic activity">
    <reaction evidence="1">
        <text>ATP + protein L-histidine = ADP + protein N-phospho-L-histidine.</text>
        <dbReference type="EC" id="2.7.13.3"/>
    </reaction>
</comment>
<feature type="transmembrane region" description="Helical" evidence="14">
    <location>
        <begin position="61"/>
        <end position="79"/>
    </location>
</feature>
<accession>A0A4S4BHW9</accession>
<dbReference type="SUPFAM" id="SSF55874">
    <property type="entry name" value="ATPase domain of HSP90 chaperone/DNA topoisomerase II/histidine kinase"/>
    <property type="match status" value="1"/>
</dbReference>
<keyword evidence="13 14" id="KW-0472">Membrane</keyword>
<dbReference type="InterPro" id="IPR050398">
    <property type="entry name" value="HssS/ArlS-like"/>
</dbReference>
<keyword evidence="6" id="KW-0808">Transferase</keyword>
<keyword evidence="10" id="KW-0067">ATP-binding</keyword>
<dbReference type="InterPro" id="IPR003661">
    <property type="entry name" value="HisK_dim/P_dom"/>
</dbReference>
<evidence type="ECO:0000256" key="9">
    <source>
        <dbReference type="ARBA" id="ARBA00022777"/>
    </source>
</evidence>
<dbReference type="Gene3D" id="1.10.287.130">
    <property type="match status" value="1"/>
</dbReference>
<dbReference type="PRINTS" id="PR00344">
    <property type="entry name" value="BCTRLSENSOR"/>
</dbReference>
<reference evidence="17 18" key="1">
    <citation type="submission" date="2019-04" db="EMBL/GenBank/DDBJ databases">
        <title>Cohnella sp. nov. isolated from preserved vegetables.</title>
        <authorList>
            <person name="Lin S.-Y."/>
            <person name="Hung M.-H."/>
            <person name="Young C.-C."/>
        </authorList>
    </citation>
    <scope>NUCLEOTIDE SEQUENCE [LARGE SCALE GENOMIC DNA]</scope>
    <source>
        <strain evidence="17 18">CC-MHH1044</strain>
    </source>
</reference>
<evidence type="ECO:0000256" key="10">
    <source>
        <dbReference type="ARBA" id="ARBA00022840"/>
    </source>
</evidence>
<dbReference type="Gene3D" id="3.30.565.10">
    <property type="entry name" value="Histidine kinase-like ATPase, C-terminal domain"/>
    <property type="match status" value="1"/>
</dbReference>
<keyword evidence="11 14" id="KW-1133">Transmembrane helix</keyword>
<evidence type="ECO:0000256" key="12">
    <source>
        <dbReference type="ARBA" id="ARBA00023012"/>
    </source>
</evidence>
<dbReference type="PANTHER" id="PTHR45528:SF1">
    <property type="entry name" value="SENSOR HISTIDINE KINASE CPXA"/>
    <property type="match status" value="1"/>
</dbReference>
<evidence type="ECO:0000256" key="4">
    <source>
        <dbReference type="ARBA" id="ARBA00022475"/>
    </source>
</evidence>
<dbReference type="OrthoDB" id="9792991at2"/>
<dbReference type="PROSITE" id="PS50885">
    <property type="entry name" value="HAMP"/>
    <property type="match status" value="1"/>
</dbReference>
<evidence type="ECO:0000256" key="2">
    <source>
        <dbReference type="ARBA" id="ARBA00004651"/>
    </source>
</evidence>
<organism evidence="17 18">
    <name type="scientific">Cohnella fermenti</name>
    <dbReference type="NCBI Taxonomy" id="2565925"/>
    <lineage>
        <taxon>Bacteria</taxon>
        <taxon>Bacillati</taxon>
        <taxon>Bacillota</taxon>
        <taxon>Bacilli</taxon>
        <taxon>Bacillales</taxon>
        <taxon>Paenibacillaceae</taxon>
        <taxon>Cohnella</taxon>
    </lineage>
</organism>
<evidence type="ECO:0000256" key="5">
    <source>
        <dbReference type="ARBA" id="ARBA00022553"/>
    </source>
</evidence>
<evidence type="ECO:0000256" key="13">
    <source>
        <dbReference type="ARBA" id="ARBA00023136"/>
    </source>
</evidence>
<feature type="domain" description="Histidine kinase" evidence="15">
    <location>
        <begin position="148"/>
        <end position="364"/>
    </location>
</feature>
<comment type="subcellular location">
    <subcellularLocation>
        <location evidence="2">Cell membrane</location>
        <topology evidence="2">Multi-pass membrane protein</topology>
    </subcellularLocation>
</comment>
<evidence type="ECO:0000259" key="16">
    <source>
        <dbReference type="PROSITE" id="PS50885"/>
    </source>
</evidence>
<evidence type="ECO:0000256" key="6">
    <source>
        <dbReference type="ARBA" id="ARBA00022679"/>
    </source>
</evidence>
<evidence type="ECO:0000256" key="14">
    <source>
        <dbReference type="SAM" id="Phobius"/>
    </source>
</evidence>
<comment type="caution">
    <text evidence="17">The sequence shown here is derived from an EMBL/GenBank/DDBJ whole genome shotgun (WGS) entry which is preliminary data.</text>
</comment>
<keyword evidence="9 17" id="KW-0418">Kinase</keyword>
<dbReference type="InterPro" id="IPR005467">
    <property type="entry name" value="His_kinase_dom"/>
</dbReference>
<evidence type="ECO:0000313" key="17">
    <source>
        <dbReference type="EMBL" id="THF74042.1"/>
    </source>
</evidence>
<proteinExistence type="predicted"/>
<dbReference type="InterPro" id="IPR036890">
    <property type="entry name" value="HATPase_C_sf"/>
</dbReference>
<dbReference type="SUPFAM" id="SSF158472">
    <property type="entry name" value="HAMP domain-like"/>
    <property type="match status" value="1"/>
</dbReference>
<dbReference type="FunFam" id="1.10.287.130:FF:000001">
    <property type="entry name" value="Two-component sensor histidine kinase"/>
    <property type="match status" value="1"/>
</dbReference>
<evidence type="ECO:0000259" key="15">
    <source>
        <dbReference type="PROSITE" id="PS50109"/>
    </source>
</evidence>
<keyword evidence="8" id="KW-0547">Nucleotide-binding</keyword>
<evidence type="ECO:0000256" key="8">
    <source>
        <dbReference type="ARBA" id="ARBA00022741"/>
    </source>
</evidence>
<dbReference type="InterPro" id="IPR003660">
    <property type="entry name" value="HAMP_dom"/>
</dbReference>
<dbReference type="EC" id="2.7.13.3" evidence="3"/>
<dbReference type="PROSITE" id="PS50109">
    <property type="entry name" value="HIS_KIN"/>
    <property type="match status" value="1"/>
</dbReference>
<dbReference type="EMBL" id="SSOB01000045">
    <property type="protein sequence ID" value="THF74042.1"/>
    <property type="molecule type" value="Genomic_DNA"/>
</dbReference>
<dbReference type="SMART" id="SM00387">
    <property type="entry name" value="HATPase_c"/>
    <property type="match status" value="1"/>
</dbReference>
<dbReference type="Pfam" id="PF00512">
    <property type="entry name" value="HisKA"/>
    <property type="match status" value="1"/>
</dbReference>
<evidence type="ECO:0000256" key="3">
    <source>
        <dbReference type="ARBA" id="ARBA00012438"/>
    </source>
</evidence>
<dbReference type="GO" id="GO:0005524">
    <property type="term" value="F:ATP binding"/>
    <property type="evidence" value="ECO:0007669"/>
    <property type="project" value="UniProtKB-KW"/>
</dbReference>
<keyword evidence="5" id="KW-0597">Phosphoprotein</keyword>
<gene>
    <name evidence="17" type="ORF">E6C55_26485</name>
</gene>
<dbReference type="AlphaFoldDB" id="A0A4S4BHW9"/>
<feature type="transmembrane region" description="Helical" evidence="14">
    <location>
        <begin position="12"/>
        <end position="31"/>
    </location>
</feature>
<dbReference type="CDD" id="cd00082">
    <property type="entry name" value="HisKA"/>
    <property type="match status" value="1"/>
</dbReference>
<keyword evidence="12" id="KW-0902">Two-component regulatory system</keyword>
<dbReference type="PANTHER" id="PTHR45528">
    <property type="entry name" value="SENSOR HISTIDINE KINASE CPXA"/>
    <property type="match status" value="1"/>
</dbReference>
<dbReference type="InterPro" id="IPR003594">
    <property type="entry name" value="HATPase_dom"/>
</dbReference>
<keyword evidence="18" id="KW-1185">Reference proteome</keyword>